<dbReference type="Gene3D" id="2.40.70.10">
    <property type="entry name" value="Acid Proteases"/>
    <property type="match status" value="1"/>
</dbReference>
<dbReference type="OrthoDB" id="6426898at2759"/>
<organism evidence="1 2">
    <name type="scientific">Araneus ventricosus</name>
    <name type="common">Orbweaver spider</name>
    <name type="synonym">Epeira ventricosa</name>
    <dbReference type="NCBI Taxonomy" id="182803"/>
    <lineage>
        <taxon>Eukaryota</taxon>
        <taxon>Metazoa</taxon>
        <taxon>Ecdysozoa</taxon>
        <taxon>Arthropoda</taxon>
        <taxon>Chelicerata</taxon>
        <taxon>Arachnida</taxon>
        <taxon>Araneae</taxon>
        <taxon>Araneomorphae</taxon>
        <taxon>Entelegynae</taxon>
        <taxon>Araneoidea</taxon>
        <taxon>Araneidae</taxon>
        <taxon>Araneus</taxon>
    </lineage>
</organism>
<name>A0A4Y2VYI6_ARAVE</name>
<dbReference type="SUPFAM" id="SSF50630">
    <property type="entry name" value="Acid proteases"/>
    <property type="match status" value="1"/>
</dbReference>
<dbReference type="InterPro" id="IPR021109">
    <property type="entry name" value="Peptidase_aspartic_dom_sf"/>
</dbReference>
<dbReference type="Proteomes" id="UP000499080">
    <property type="component" value="Unassembled WGS sequence"/>
</dbReference>
<sequence length="149" mass="16739">MKIVLSNQSQPEVLLQTLLVSIEAGGKSKTVRALFDTGSQRSYILKSTINQMKSTAEQCQNLTHAVFGGIGSKKQHTCYKLSVSNLKKMYHCKMQILDQQVICGYISIIEEGLWIEELQNKGIELTDFGKSFQPIELLIGADFLRKLEI</sequence>
<dbReference type="PROSITE" id="PS00141">
    <property type="entry name" value="ASP_PROTEASE"/>
    <property type="match status" value="1"/>
</dbReference>
<comment type="caution">
    <text evidence="1">The sequence shown here is derived from an EMBL/GenBank/DDBJ whole genome shotgun (WGS) entry which is preliminary data.</text>
</comment>
<proteinExistence type="predicted"/>
<reference evidence="1 2" key="1">
    <citation type="journal article" date="2019" name="Sci. Rep.">
        <title>Orb-weaving spider Araneus ventricosus genome elucidates the spidroin gene catalogue.</title>
        <authorList>
            <person name="Kono N."/>
            <person name="Nakamura H."/>
            <person name="Ohtoshi R."/>
            <person name="Moran D.A.P."/>
            <person name="Shinohara A."/>
            <person name="Yoshida Y."/>
            <person name="Fujiwara M."/>
            <person name="Mori M."/>
            <person name="Tomita M."/>
            <person name="Arakawa K."/>
        </authorList>
    </citation>
    <scope>NUCLEOTIDE SEQUENCE [LARGE SCALE GENOMIC DNA]</scope>
</reference>
<protein>
    <submittedName>
        <fullName evidence="1">Uncharacterized protein</fullName>
    </submittedName>
</protein>
<evidence type="ECO:0000313" key="1">
    <source>
        <dbReference type="EMBL" id="GBO29388.1"/>
    </source>
</evidence>
<dbReference type="InterPro" id="IPR001969">
    <property type="entry name" value="Aspartic_peptidase_AS"/>
</dbReference>
<dbReference type="EMBL" id="BGPR01052553">
    <property type="protein sequence ID" value="GBO29388.1"/>
    <property type="molecule type" value="Genomic_DNA"/>
</dbReference>
<accession>A0A4Y2VYI6</accession>
<gene>
    <name evidence="1" type="ORF">AVEN_268057_1</name>
</gene>
<dbReference type="GO" id="GO:0006508">
    <property type="term" value="P:proteolysis"/>
    <property type="evidence" value="ECO:0007669"/>
    <property type="project" value="InterPro"/>
</dbReference>
<keyword evidence="2" id="KW-1185">Reference proteome</keyword>
<dbReference type="AlphaFoldDB" id="A0A4Y2VYI6"/>
<evidence type="ECO:0000313" key="2">
    <source>
        <dbReference type="Proteomes" id="UP000499080"/>
    </source>
</evidence>
<dbReference type="GO" id="GO:0004190">
    <property type="term" value="F:aspartic-type endopeptidase activity"/>
    <property type="evidence" value="ECO:0007669"/>
    <property type="project" value="InterPro"/>
</dbReference>